<feature type="chain" id="PRO_5046555383" evidence="2">
    <location>
        <begin position="25"/>
        <end position="592"/>
    </location>
</feature>
<evidence type="ECO:0000256" key="2">
    <source>
        <dbReference type="SAM" id="SignalP"/>
    </source>
</evidence>
<dbReference type="SMART" id="SM00327">
    <property type="entry name" value="VWA"/>
    <property type="match status" value="1"/>
</dbReference>
<dbReference type="RefSeq" id="WP_019952525.1">
    <property type="nucleotide sequence ID" value="NZ_JBHLVX010000065.1"/>
</dbReference>
<keyword evidence="1" id="KW-0472">Membrane</keyword>
<dbReference type="Gene3D" id="3.40.50.410">
    <property type="entry name" value="von Willebrand factor, type A domain"/>
    <property type="match status" value="1"/>
</dbReference>
<evidence type="ECO:0000259" key="3">
    <source>
        <dbReference type="PROSITE" id="PS50234"/>
    </source>
</evidence>
<reference evidence="4 5" key="1">
    <citation type="submission" date="2024-09" db="EMBL/GenBank/DDBJ databases">
        <authorList>
            <person name="Sun Q."/>
            <person name="Mori K."/>
        </authorList>
    </citation>
    <scope>NUCLEOTIDE SEQUENCE [LARGE SCALE GENOMIC DNA]</scope>
    <source>
        <strain evidence="4 5">CCM 7415</strain>
    </source>
</reference>
<dbReference type="PROSITE" id="PS50234">
    <property type="entry name" value="VWFA"/>
    <property type="match status" value="1"/>
</dbReference>
<dbReference type="SUPFAM" id="SSF53300">
    <property type="entry name" value="vWA-like"/>
    <property type="match status" value="1"/>
</dbReference>
<keyword evidence="1" id="KW-1133">Transmembrane helix</keyword>
<evidence type="ECO:0000256" key="1">
    <source>
        <dbReference type="SAM" id="Phobius"/>
    </source>
</evidence>
<gene>
    <name evidence="4" type="ORF">ACFFHW_17155</name>
</gene>
<keyword evidence="2" id="KW-0732">Signal</keyword>
<dbReference type="Proteomes" id="UP001589814">
    <property type="component" value="Unassembled WGS sequence"/>
</dbReference>
<accession>A0ABV6G7N8</accession>
<protein>
    <submittedName>
        <fullName evidence="4">VWA domain-containing protein</fullName>
    </submittedName>
</protein>
<evidence type="ECO:0000313" key="5">
    <source>
        <dbReference type="Proteomes" id="UP001589814"/>
    </source>
</evidence>
<comment type="caution">
    <text evidence="4">The sequence shown here is derived from an EMBL/GenBank/DDBJ whole genome shotgun (WGS) entry which is preliminary data.</text>
</comment>
<dbReference type="CDD" id="cd00198">
    <property type="entry name" value="vWFA"/>
    <property type="match status" value="1"/>
</dbReference>
<organism evidence="4 5">
    <name type="scientific">Kushneria aurantia</name>
    <dbReference type="NCBI Taxonomy" id="504092"/>
    <lineage>
        <taxon>Bacteria</taxon>
        <taxon>Pseudomonadati</taxon>
        <taxon>Pseudomonadota</taxon>
        <taxon>Gammaproteobacteria</taxon>
        <taxon>Oceanospirillales</taxon>
        <taxon>Halomonadaceae</taxon>
        <taxon>Kushneria</taxon>
    </lineage>
</organism>
<dbReference type="EMBL" id="JBHLVX010000065">
    <property type="protein sequence ID" value="MFC0269693.1"/>
    <property type="molecule type" value="Genomic_DNA"/>
</dbReference>
<dbReference type="Pfam" id="PF00092">
    <property type="entry name" value="VWA"/>
    <property type="match status" value="1"/>
</dbReference>
<feature type="domain" description="VWFA" evidence="3">
    <location>
        <begin position="34"/>
        <end position="216"/>
    </location>
</feature>
<sequence>MIARWLTLWLTLWVLSLNAVPAWSADDSAPEAADVRLVIDVSGSMKDNDSANLRASGVRLLVDLLPDGTRAGFWTFGQQVTNPLADAEVNDRWRQRALNVLPQLTRYEQYTDLESALERVTATLDRHVTTHLIVLTDGMVDVPAVTDSDARNRESRQRILDELAPELADRNVVVHTIALSENADIDLMRALSQQTGGLASVAPDASELLRSFLDVLNQVVPRQQLPLDNGRFEVDERVREFTALVFHAADEGPVTLIAPNGERLSRESPGAAQRWRHDERYDLITVPQPASGEWRVEGPVGEGSRVLIESDLQLRSEALPATLYQYFPLSLTVWLEGLRDESVSALIAELRDDRGIITTARLTAAGQGRYRAELTGISRLGNAELRLLARGNGFRRLLSHGVNVVPALDAQLAADQSHIILSAAREGLNSDNTQPRAALLGDPLTVGPVGEQRWRVVLPSRLPEQAVAVSLAATIDLDGTSRDIELPPVWLNSDAATSLAGLGDTTAPVDSQPMAAEAPDEAVDEHLSLDTLWPWVKTQWPQWREQAERWALSPVAWGVLGALLLLWMVLTLMSGRRRRRRAARRRRKEPRV</sequence>
<dbReference type="InterPro" id="IPR002035">
    <property type="entry name" value="VWF_A"/>
</dbReference>
<evidence type="ECO:0000313" key="4">
    <source>
        <dbReference type="EMBL" id="MFC0269693.1"/>
    </source>
</evidence>
<name>A0ABV6G7N8_9GAMM</name>
<dbReference type="InterPro" id="IPR036465">
    <property type="entry name" value="vWFA_dom_sf"/>
</dbReference>
<keyword evidence="1" id="KW-0812">Transmembrane</keyword>
<feature type="transmembrane region" description="Helical" evidence="1">
    <location>
        <begin position="555"/>
        <end position="575"/>
    </location>
</feature>
<feature type="signal peptide" evidence="2">
    <location>
        <begin position="1"/>
        <end position="24"/>
    </location>
</feature>
<proteinExistence type="predicted"/>
<keyword evidence="5" id="KW-1185">Reference proteome</keyword>